<keyword evidence="3" id="KW-0997">Cell inner membrane</keyword>
<dbReference type="PANTHER" id="PTHR30213:SF0">
    <property type="entry name" value="UPF0761 MEMBRANE PROTEIN YIHY"/>
    <property type="match status" value="1"/>
</dbReference>
<evidence type="ECO:0000313" key="8">
    <source>
        <dbReference type="EMBL" id="QBR83867.1"/>
    </source>
</evidence>
<name>A0AAX1EFQ0_9GAMM</name>
<comment type="subcellular location">
    <subcellularLocation>
        <location evidence="1 7">Cell membrane</location>
        <topology evidence="1 7">Multi-pass membrane protein</topology>
    </subcellularLocation>
</comment>
<keyword evidence="5 7" id="KW-1133">Transmembrane helix</keyword>
<evidence type="ECO:0000256" key="2">
    <source>
        <dbReference type="ARBA" id="ARBA00022475"/>
    </source>
</evidence>
<feature type="transmembrane region" description="Helical" evidence="7">
    <location>
        <begin position="248"/>
        <end position="269"/>
    </location>
</feature>
<dbReference type="PANTHER" id="PTHR30213">
    <property type="entry name" value="INNER MEMBRANE PROTEIN YHJD"/>
    <property type="match status" value="1"/>
</dbReference>
<dbReference type="InterPro" id="IPR017039">
    <property type="entry name" value="Virul_fac_BrkB"/>
</dbReference>
<keyword evidence="6 7" id="KW-0472">Membrane</keyword>
<dbReference type="InterPro" id="IPR023679">
    <property type="entry name" value="UPF0761_bac"/>
</dbReference>
<feature type="transmembrane region" description="Helical" evidence="7">
    <location>
        <begin position="42"/>
        <end position="62"/>
    </location>
</feature>
<dbReference type="NCBIfam" id="TIGR00765">
    <property type="entry name" value="yihY_not_rbn"/>
    <property type="match status" value="1"/>
</dbReference>
<sequence length="409" mass="46698">MKWQDKVSQTFNDSKRFMRFVYDHFFEDDCTYRASALAFTSLLAIVPLMSVSLSILASFPVFQDLSDPIQDFIFQNFVPATGKVIQDYLQLFTAQVSRLSIVGVAFLFVTAILLMVTIERAMNKIWRVTTSRHGVTAFLLYWAILSLAPVLLGLSLAATSYVVSIPIVKDQQAPSILINSVPFFLSLFAFTFLYVIVPNCKVKIIHGFCGALVAAVLFETAKLGFAYYLTQYNTYQLLYGAFASVPIFFVWVYWVWIITLLGAEISYALSVHYQRRTGKPIDGFSHALLWLNLLWEAQQEGKGLEVSQLIDASQQPYEIKVDEMIKKLTEKKIIHSTEEDVYMLSRDLNQISLYQLSQLLPYRLPSVEELQNLKTSYAANWIPVLSKNDEQIQKLFSINLSHLFEQKKA</sequence>
<evidence type="ECO:0000313" key="9">
    <source>
        <dbReference type="Proteomes" id="UP000295517"/>
    </source>
</evidence>
<gene>
    <name evidence="8" type="ORF">E3983_05600</name>
</gene>
<dbReference type="RefSeq" id="WP_135060186.1">
    <property type="nucleotide sequence ID" value="NZ_CP038254.1"/>
</dbReference>
<protein>
    <recommendedName>
        <fullName evidence="7">UPF0761 membrane protein E3983_05600</fullName>
    </recommendedName>
</protein>
<proteinExistence type="inferred from homology"/>
<dbReference type="HAMAP" id="MF_00672">
    <property type="entry name" value="UPF0761"/>
    <property type="match status" value="1"/>
</dbReference>
<evidence type="ECO:0000256" key="4">
    <source>
        <dbReference type="ARBA" id="ARBA00022692"/>
    </source>
</evidence>
<evidence type="ECO:0000256" key="6">
    <source>
        <dbReference type="ARBA" id="ARBA00023136"/>
    </source>
</evidence>
<evidence type="ECO:0000256" key="7">
    <source>
        <dbReference type="HAMAP-Rule" id="MF_00672"/>
    </source>
</evidence>
<feature type="transmembrane region" description="Helical" evidence="7">
    <location>
        <begin position="99"/>
        <end position="118"/>
    </location>
</feature>
<dbReference type="GO" id="GO:0005886">
    <property type="term" value="C:plasma membrane"/>
    <property type="evidence" value="ECO:0007669"/>
    <property type="project" value="UniProtKB-SubCell"/>
</dbReference>
<dbReference type="EMBL" id="CP038254">
    <property type="protein sequence ID" value="QBR83867.1"/>
    <property type="molecule type" value="Genomic_DNA"/>
</dbReference>
<evidence type="ECO:0000256" key="5">
    <source>
        <dbReference type="ARBA" id="ARBA00022989"/>
    </source>
</evidence>
<dbReference type="Proteomes" id="UP000295517">
    <property type="component" value="Chromosome"/>
</dbReference>
<keyword evidence="4 7" id="KW-0812">Transmembrane</keyword>
<evidence type="ECO:0000256" key="3">
    <source>
        <dbReference type="ARBA" id="ARBA00022519"/>
    </source>
</evidence>
<feature type="transmembrane region" description="Helical" evidence="7">
    <location>
        <begin position="204"/>
        <end position="228"/>
    </location>
</feature>
<reference evidence="8 9" key="1">
    <citation type="submission" date="2019-03" db="EMBL/GenBank/DDBJ databases">
        <title>Diverse conjugative elements silence natural transformation in Legionella species.</title>
        <authorList>
            <person name="Durieux I."/>
            <person name="Ginevra C."/>
            <person name="Attaiech L."/>
            <person name="Picq K."/>
            <person name="Juan P.A."/>
            <person name="Jarraud S."/>
            <person name="Charpentier X."/>
        </authorList>
    </citation>
    <scope>NUCLEOTIDE SEQUENCE [LARGE SCALE GENOMIC DNA]</scope>
    <source>
        <strain evidence="8 9">HL-0427-4011</strain>
    </source>
</reference>
<keyword evidence="2 7" id="KW-1003">Cell membrane</keyword>
<evidence type="ECO:0000256" key="1">
    <source>
        <dbReference type="ARBA" id="ARBA00004651"/>
    </source>
</evidence>
<feature type="transmembrane region" description="Helical" evidence="7">
    <location>
        <begin position="176"/>
        <end position="197"/>
    </location>
</feature>
<feature type="transmembrane region" description="Helical" evidence="7">
    <location>
        <begin position="139"/>
        <end position="164"/>
    </location>
</feature>
<dbReference type="Pfam" id="PF03631">
    <property type="entry name" value="Virul_fac_BrkB"/>
    <property type="match status" value="1"/>
</dbReference>
<organism evidence="8 9">
    <name type="scientific">Legionella israelensis</name>
    <dbReference type="NCBI Taxonomy" id="454"/>
    <lineage>
        <taxon>Bacteria</taxon>
        <taxon>Pseudomonadati</taxon>
        <taxon>Pseudomonadota</taxon>
        <taxon>Gammaproteobacteria</taxon>
        <taxon>Legionellales</taxon>
        <taxon>Legionellaceae</taxon>
        <taxon>Legionella</taxon>
    </lineage>
</organism>
<accession>A0AAX1EFQ0</accession>
<dbReference type="NCBIfam" id="NF002457">
    <property type="entry name" value="PRK01637.1"/>
    <property type="match status" value="1"/>
</dbReference>
<comment type="similarity">
    <text evidence="7">Belongs to the UPF0761 family.</text>
</comment>
<dbReference type="AlphaFoldDB" id="A0AAX1EFQ0"/>